<keyword evidence="3" id="KW-1185">Reference proteome</keyword>
<feature type="transmembrane region" description="Helical" evidence="1">
    <location>
        <begin position="52"/>
        <end position="73"/>
    </location>
</feature>
<evidence type="ECO:0000256" key="1">
    <source>
        <dbReference type="SAM" id="Phobius"/>
    </source>
</evidence>
<protein>
    <submittedName>
        <fullName evidence="2">Uncharacterized protein</fullName>
    </submittedName>
</protein>
<feature type="transmembrane region" description="Helical" evidence="1">
    <location>
        <begin position="18"/>
        <end position="40"/>
    </location>
</feature>
<evidence type="ECO:0000313" key="2">
    <source>
        <dbReference type="EMBL" id="AXR81791.1"/>
    </source>
</evidence>
<keyword evidence="1" id="KW-0472">Membrane</keyword>
<keyword evidence="1" id="KW-0812">Transmembrane</keyword>
<name>A0A346PQJ6_9EURY</name>
<sequence>MLNVAIVDTMSVNAAVRLLAGVGVASFLVIGLAVIAAYEVSVDNVAAGNVDAFRQFVVVGVLAVLAIVILPVVTRVR</sequence>
<dbReference type="KEGG" id="nag:AArcMg_1783"/>
<keyword evidence="1" id="KW-1133">Transmembrane helix</keyword>
<accession>A0A346PQJ6</accession>
<proteinExistence type="predicted"/>
<reference evidence="3" key="1">
    <citation type="submission" date="2018-02" db="EMBL/GenBank/DDBJ databases">
        <title>Phenotypic and genomic properties of facultatively anaerobic sulfur-reducing natronoarchaea from hypersaline soda lakes.</title>
        <authorList>
            <person name="Sorokin D.Y."/>
            <person name="Kublanov I.V."/>
            <person name="Roman P."/>
            <person name="Sinninghe Damste J.S."/>
            <person name="Golyshin P.N."/>
            <person name="Rojo D."/>
            <person name="Ciordia S."/>
            <person name="Mena M.D.C."/>
            <person name="Ferrer M."/>
            <person name="Messina E."/>
            <person name="Smedile F."/>
            <person name="La Spada G."/>
            <person name="La Cono V."/>
            <person name="Yakimov M.M."/>
        </authorList>
    </citation>
    <scope>NUCLEOTIDE SEQUENCE [LARGE SCALE GENOMIC DNA]</scope>
    <source>
        <strain evidence="3">AArc-Mg</strain>
    </source>
</reference>
<dbReference type="AlphaFoldDB" id="A0A346PQJ6"/>
<organism evidence="2 3">
    <name type="scientific">Natrarchaeobaculum sulfurireducens</name>
    <dbReference type="NCBI Taxonomy" id="2044521"/>
    <lineage>
        <taxon>Archaea</taxon>
        <taxon>Methanobacteriati</taxon>
        <taxon>Methanobacteriota</taxon>
        <taxon>Stenosarchaea group</taxon>
        <taxon>Halobacteria</taxon>
        <taxon>Halobacteriales</taxon>
        <taxon>Natrialbaceae</taxon>
        <taxon>Natrarchaeobaculum</taxon>
    </lineage>
</organism>
<dbReference type="EMBL" id="CP027033">
    <property type="protein sequence ID" value="AXR81791.1"/>
    <property type="molecule type" value="Genomic_DNA"/>
</dbReference>
<gene>
    <name evidence="2" type="ORF">AArcMg_1783</name>
</gene>
<dbReference type="Proteomes" id="UP000258613">
    <property type="component" value="Chromosome"/>
</dbReference>
<evidence type="ECO:0000313" key="3">
    <source>
        <dbReference type="Proteomes" id="UP000258613"/>
    </source>
</evidence>